<dbReference type="InterPro" id="IPR000182">
    <property type="entry name" value="GNAT_dom"/>
</dbReference>
<evidence type="ECO:0000256" key="1">
    <source>
        <dbReference type="SAM" id="MobiDB-lite"/>
    </source>
</evidence>
<name>A0ABW4TP64_9ACTN</name>
<accession>A0ABW4TP64</accession>
<dbReference type="SUPFAM" id="SSF55729">
    <property type="entry name" value="Acyl-CoA N-acyltransferases (Nat)"/>
    <property type="match status" value="1"/>
</dbReference>
<evidence type="ECO:0000313" key="3">
    <source>
        <dbReference type="EMBL" id="MFD1948422.1"/>
    </source>
</evidence>
<protein>
    <submittedName>
        <fullName evidence="3">GNAT family N-acetyltransferase</fullName>
        <ecNumber evidence="3">2.3.-.-</ecNumber>
    </submittedName>
</protein>
<keyword evidence="3" id="KW-0012">Acyltransferase</keyword>
<dbReference type="EMBL" id="JBHUGD010000003">
    <property type="protein sequence ID" value="MFD1948422.1"/>
    <property type="molecule type" value="Genomic_DNA"/>
</dbReference>
<dbReference type="PROSITE" id="PS51186">
    <property type="entry name" value="GNAT"/>
    <property type="match status" value="1"/>
</dbReference>
<keyword evidence="4" id="KW-1185">Reference proteome</keyword>
<dbReference type="Gene3D" id="3.40.630.30">
    <property type="match status" value="1"/>
</dbReference>
<dbReference type="Pfam" id="PF13302">
    <property type="entry name" value="Acetyltransf_3"/>
    <property type="match status" value="1"/>
</dbReference>
<evidence type="ECO:0000259" key="2">
    <source>
        <dbReference type="PROSITE" id="PS51186"/>
    </source>
</evidence>
<dbReference type="EC" id="2.3.-.-" evidence="3"/>
<dbReference type="CDD" id="cd04301">
    <property type="entry name" value="NAT_SF"/>
    <property type="match status" value="1"/>
</dbReference>
<dbReference type="GO" id="GO:0016746">
    <property type="term" value="F:acyltransferase activity"/>
    <property type="evidence" value="ECO:0007669"/>
    <property type="project" value="UniProtKB-KW"/>
</dbReference>
<organism evidence="3 4">
    <name type="scientific">Nocardioides aestuarii</name>
    <dbReference type="NCBI Taxonomy" id="252231"/>
    <lineage>
        <taxon>Bacteria</taxon>
        <taxon>Bacillati</taxon>
        <taxon>Actinomycetota</taxon>
        <taxon>Actinomycetes</taxon>
        <taxon>Propionibacteriales</taxon>
        <taxon>Nocardioidaceae</taxon>
        <taxon>Nocardioides</taxon>
    </lineage>
</organism>
<keyword evidence="3" id="KW-0808">Transferase</keyword>
<sequence length="215" mass="22755">MTVSNARGLQTTLTAGAPLGVGLRLLQPNDAPAVQAVFAGLGPQSRWLRFLSGKPALTDADLRQLTSVDGWTHLAVVASTLTSQQPIGIARFVRDRLDAGSAEVALAVVDAWQRRGIGGLLADCLIACAVAVGVRRLTMTVSAENAGVRALLDRSQLEVTRMDLGFGVWEYAVALERPWDDQARRSQPGRSGARPVDAGRPRPTIAPETVDPSAA</sequence>
<gene>
    <name evidence="3" type="ORF">ACFSDE_16585</name>
</gene>
<dbReference type="InterPro" id="IPR016181">
    <property type="entry name" value="Acyl_CoA_acyltransferase"/>
</dbReference>
<feature type="domain" description="N-acetyltransferase" evidence="2">
    <location>
        <begin position="21"/>
        <end position="188"/>
    </location>
</feature>
<reference evidence="4" key="1">
    <citation type="journal article" date="2019" name="Int. J. Syst. Evol. Microbiol.">
        <title>The Global Catalogue of Microorganisms (GCM) 10K type strain sequencing project: providing services to taxonomists for standard genome sequencing and annotation.</title>
        <authorList>
            <consortium name="The Broad Institute Genomics Platform"/>
            <consortium name="The Broad Institute Genome Sequencing Center for Infectious Disease"/>
            <person name="Wu L."/>
            <person name="Ma J."/>
        </authorList>
    </citation>
    <scope>NUCLEOTIDE SEQUENCE [LARGE SCALE GENOMIC DNA]</scope>
    <source>
        <strain evidence="4">CGMCC 1.12477</strain>
    </source>
</reference>
<dbReference type="Proteomes" id="UP001597351">
    <property type="component" value="Unassembled WGS sequence"/>
</dbReference>
<comment type="caution">
    <text evidence="3">The sequence shown here is derived from an EMBL/GenBank/DDBJ whole genome shotgun (WGS) entry which is preliminary data.</text>
</comment>
<feature type="region of interest" description="Disordered" evidence="1">
    <location>
        <begin position="180"/>
        <end position="215"/>
    </location>
</feature>
<proteinExistence type="predicted"/>
<evidence type="ECO:0000313" key="4">
    <source>
        <dbReference type="Proteomes" id="UP001597351"/>
    </source>
</evidence>
<dbReference type="RefSeq" id="WP_343920459.1">
    <property type="nucleotide sequence ID" value="NZ_BAAAJT010000002.1"/>
</dbReference>